<dbReference type="SUPFAM" id="SSF54928">
    <property type="entry name" value="RNA-binding domain, RBD"/>
    <property type="match status" value="1"/>
</dbReference>
<dbReference type="Pfam" id="PF00076">
    <property type="entry name" value="RRM_1"/>
    <property type="match status" value="1"/>
</dbReference>
<dbReference type="AlphaFoldDB" id="A0AAV1DVB8"/>
<dbReference type="SMART" id="SM00360">
    <property type="entry name" value="RRM"/>
    <property type="match status" value="1"/>
</dbReference>
<dbReference type="EMBL" id="OX459124">
    <property type="protein sequence ID" value="CAI9111792.1"/>
    <property type="molecule type" value="Genomic_DNA"/>
</dbReference>
<dbReference type="Proteomes" id="UP001161247">
    <property type="component" value="Chromosome 7"/>
</dbReference>
<evidence type="ECO:0000259" key="4">
    <source>
        <dbReference type="PROSITE" id="PS50102"/>
    </source>
</evidence>
<name>A0AAV1DVB8_OLDCO</name>
<dbReference type="InterPro" id="IPR012677">
    <property type="entry name" value="Nucleotide-bd_a/b_plait_sf"/>
</dbReference>
<evidence type="ECO:0000313" key="6">
    <source>
        <dbReference type="Proteomes" id="UP001161247"/>
    </source>
</evidence>
<feature type="region of interest" description="Disordered" evidence="3">
    <location>
        <begin position="284"/>
        <end position="319"/>
    </location>
</feature>
<dbReference type="Gene3D" id="3.30.70.330">
    <property type="match status" value="1"/>
</dbReference>
<evidence type="ECO:0000313" key="5">
    <source>
        <dbReference type="EMBL" id="CAI9111792.1"/>
    </source>
</evidence>
<dbReference type="InterPro" id="IPR003954">
    <property type="entry name" value="RRM_euk-type"/>
</dbReference>
<feature type="compositionally biased region" description="Polar residues" evidence="3">
    <location>
        <begin position="284"/>
        <end position="296"/>
    </location>
</feature>
<dbReference type="InterPro" id="IPR052462">
    <property type="entry name" value="SLIRP/GR-RBP-like"/>
</dbReference>
<organism evidence="5 6">
    <name type="scientific">Oldenlandia corymbosa var. corymbosa</name>
    <dbReference type="NCBI Taxonomy" id="529605"/>
    <lineage>
        <taxon>Eukaryota</taxon>
        <taxon>Viridiplantae</taxon>
        <taxon>Streptophyta</taxon>
        <taxon>Embryophyta</taxon>
        <taxon>Tracheophyta</taxon>
        <taxon>Spermatophyta</taxon>
        <taxon>Magnoliopsida</taxon>
        <taxon>eudicotyledons</taxon>
        <taxon>Gunneridae</taxon>
        <taxon>Pentapetalae</taxon>
        <taxon>asterids</taxon>
        <taxon>lamiids</taxon>
        <taxon>Gentianales</taxon>
        <taxon>Rubiaceae</taxon>
        <taxon>Rubioideae</taxon>
        <taxon>Spermacoceae</taxon>
        <taxon>Hedyotis-Oldenlandia complex</taxon>
        <taxon>Oldenlandia</taxon>
    </lineage>
</organism>
<dbReference type="InterPro" id="IPR000504">
    <property type="entry name" value="RRM_dom"/>
</dbReference>
<feature type="domain" description="RRM" evidence="4">
    <location>
        <begin position="39"/>
        <end position="117"/>
    </location>
</feature>
<accession>A0AAV1DVB8</accession>
<dbReference type="PROSITE" id="PS50102">
    <property type="entry name" value="RRM"/>
    <property type="match status" value="1"/>
</dbReference>
<evidence type="ECO:0000256" key="1">
    <source>
        <dbReference type="ARBA" id="ARBA00022884"/>
    </source>
</evidence>
<sequence>MAFLGKVRGLLQHKITNNVGREVSASTPFLFQAIRCMSSKIFVGGLSYQTSEDTLRQTFEKYGQVYEARIILDRETGNSRGFGFVTFENSEAARSAIMALDGQDLDGRRLKVSHAHDRGPGFGGGRSYNNAGGNFGGGGAYNNYGGGGNYQGGGGYSNYGGGGGGGGGSGGGGGNYQGGGSYGNYQDGGSYQGGGGGFNYGGGGNYQGDQVNLSNNPGYGTTGGGSYDSNYVGGNVPYSGGNLDSSGNFSSANAGYAGANDQSFGVPPASDNYNVDGSNVGSNFSSAPYENTTTGFNHEVNSDSGFENEPDEYQARRAS</sequence>
<dbReference type="CDD" id="cd21608">
    <property type="entry name" value="RRM2_NsCP33_like"/>
    <property type="match status" value="1"/>
</dbReference>
<gene>
    <name evidence="5" type="ORF">OLC1_LOCUS19104</name>
</gene>
<evidence type="ECO:0000256" key="2">
    <source>
        <dbReference type="PROSITE-ProRule" id="PRU00176"/>
    </source>
</evidence>
<dbReference type="InterPro" id="IPR048289">
    <property type="entry name" value="RRM2_NsCP33-like"/>
</dbReference>
<keyword evidence="6" id="KW-1185">Reference proteome</keyword>
<dbReference type="InterPro" id="IPR035979">
    <property type="entry name" value="RBD_domain_sf"/>
</dbReference>
<dbReference type="PANTHER" id="PTHR48027">
    <property type="entry name" value="HETEROGENEOUS NUCLEAR RIBONUCLEOPROTEIN 87F-RELATED"/>
    <property type="match status" value="1"/>
</dbReference>
<proteinExistence type="predicted"/>
<reference evidence="5" key="1">
    <citation type="submission" date="2023-03" db="EMBL/GenBank/DDBJ databases">
        <authorList>
            <person name="Julca I."/>
        </authorList>
    </citation>
    <scope>NUCLEOTIDE SEQUENCE</scope>
</reference>
<dbReference type="SMART" id="SM00361">
    <property type="entry name" value="RRM_1"/>
    <property type="match status" value="1"/>
</dbReference>
<dbReference type="PRINTS" id="PR01228">
    <property type="entry name" value="EGGSHELL"/>
</dbReference>
<protein>
    <submittedName>
        <fullName evidence="5">OLC1v1012111C2</fullName>
    </submittedName>
</protein>
<evidence type="ECO:0000256" key="3">
    <source>
        <dbReference type="SAM" id="MobiDB-lite"/>
    </source>
</evidence>
<keyword evidence="1 2" id="KW-0694">RNA-binding</keyword>
<dbReference type="GO" id="GO:0003723">
    <property type="term" value="F:RNA binding"/>
    <property type="evidence" value="ECO:0007669"/>
    <property type="project" value="UniProtKB-UniRule"/>
</dbReference>